<dbReference type="AlphaFoldDB" id="A0AAW1UJ19"/>
<dbReference type="GO" id="GO:0005886">
    <property type="term" value="C:plasma membrane"/>
    <property type="evidence" value="ECO:0007669"/>
    <property type="project" value="UniProtKB-SubCell"/>
</dbReference>
<feature type="transmembrane region" description="Helical" evidence="8">
    <location>
        <begin position="305"/>
        <end position="324"/>
    </location>
</feature>
<gene>
    <name evidence="9" type="ORF">WA026_008628</name>
</gene>
<dbReference type="SUPFAM" id="SSF53850">
    <property type="entry name" value="Periplasmic binding protein-like II"/>
    <property type="match status" value="1"/>
</dbReference>
<keyword evidence="3 8" id="KW-0812">Transmembrane</keyword>
<evidence type="ECO:0000256" key="8">
    <source>
        <dbReference type="SAM" id="Phobius"/>
    </source>
</evidence>
<evidence type="ECO:0000256" key="5">
    <source>
        <dbReference type="ARBA" id="ARBA00023136"/>
    </source>
</evidence>
<evidence type="ECO:0000256" key="4">
    <source>
        <dbReference type="ARBA" id="ARBA00022989"/>
    </source>
</evidence>
<evidence type="ECO:0000256" key="1">
    <source>
        <dbReference type="ARBA" id="ARBA00004651"/>
    </source>
</evidence>
<feature type="transmembrane region" description="Helical" evidence="8">
    <location>
        <begin position="521"/>
        <end position="539"/>
    </location>
</feature>
<evidence type="ECO:0000256" key="7">
    <source>
        <dbReference type="ARBA" id="ARBA00023180"/>
    </source>
</evidence>
<evidence type="ECO:0008006" key="11">
    <source>
        <dbReference type="Google" id="ProtNLM"/>
    </source>
</evidence>
<reference evidence="9 10" key="1">
    <citation type="submission" date="2023-03" db="EMBL/GenBank/DDBJ databases">
        <title>Genome insight into feeding habits of ladybird beetles.</title>
        <authorList>
            <person name="Li H.-S."/>
            <person name="Huang Y.-H."/>
            <person name="Pang H."/>
        </authorList>
    </citation>
    <scope>NUCLEOTIDE SEQUENCE [LARGE SCALE GENOMIC DNA]</scope>
    <source>
        <strain evidence="9">SYSU_2023b</strain>
        <tissue evidence="9">Whole body</tissue>
    </source>
</reference>
<keyword evidence="4 8" id="KW-1133">Transmembrane helix</keyword>
<keyword evidence="7" id="KW-0325">Glycoprotein</keyword>
<sequence length="545" mass="63895">MKIRDVASSLTLVQCINVIVQKYTSPGDVISLTSERKGFDFPTERIVYNSKVESLLNLCDSAPKLYIFDEVNIEEVLNQLVEYRSFFNPRSRYVFIGTDFIYSQMEITIRRNIFNAVFVERSSGLIYTLFPSNHSGFNHYRMKNVGQCQKDMTLPKNLFSFKLFDNWKKPKISILYYHTFVYSDCLICRKPGIEIEIFQLILRYLDVEATFSPSNDLLEDQFKLNYTHDIEIGTRLMHAGLWFEQSVTYLTDNIKFFVPTSQKIPKWRLILSVFSLEAWCAFILTLIILTSIWFLFDIAVQETNLIMAFLNAEYFFLVFFVGRSKQRREPWRYQELLYFNIILLSFTMYLFFNTRLTFLLYGTIFEKGIENSQDIVSNGLLIGSPSNLMKNLLYTIPGLENYPERYHRSCNNLTSCLDNIRNVKNLALFFSYRQFRNLTRNVFISGDGSLLLRELDQSYYTAFAVAYFQKGHPMLPLFNRYLTYLIESGIIANIVDSYSAPLMEDVQWESTQKLNFQHMMAPFYVLAVGNCLGCMVWLLEVKLNI</sequence>
<accession>A0AAW1UJ19</accession>
<dbReference type="Proteomes" id="UP001431783">
    <property type="component" value="Unassembled WGS sequence"/>
</dbReference>
<comment type="subcellular location">
    <subcellularLocation>
        <location evidence="1">Cell membrane</location>
        <topology evidence="1">Multi-pass membrane protein</topology>
    </subcellularLocation>
</comment>
<evidence type="ECO:0000313" key="10">
    <source>
        <dbReference type="Proteomes" id="UP001431783"/>
    </source>
</evidence>
<keyword evidence="6" id="KW-0675">Receptor</keyword>
<evidence type="ECO:0000313" key="9">
    <source>
        <dbReference type="EMBL" id="KAK9880112.1"/>
    </source>
</evidence>
<dbReference type="PANTHER" id="PTHR42643:SF30">
    <property type="entry name" value="IONOTROPIC RECEPTOR 40A-RELATED"/>
    <property type="match status" value="1"/>
</dbReference>
<keyword evidence="10" id="KW-1185">Reference proteome</keyword>
<evidence type="ECO:0000256" key="3">
    <source>
        <dbReference type="ARBA" id="ARBA00022692"/>
    </source>
</evidence>
<dbReference type="EMBL" id="JARQZJ010000063">
    <property type="protein sequence ID" value="KAK9880112.1"/>
    <property type="molecule type" value="Genomic_DNA"/>
</dbReference>
<organism evidence="9 10">
    <name type="scientific">Henosepilachna vigintioctopunctata</name>
    <dbReference type="NCBI Taxonomy" id="420089"/>
    <lineage>
        <taxon>Eukaryota</taxon>
        <taxon>Metazoa</taxon>
        <taxon>Ecdysozoa</taxon>
        <taxon>Arthropoda</taxon>
        <taxon>Hexapoda</taxon>
        <taxon>Insecta</taxon>
        <taxon>Pterygota</taxon>
        <taxon>Neoptera</taxon>
        <taxon>Endopterygota</taxon>
        <taxon>Coleoptera</taxon>
        <taxon>Polyphaga</taxon>
        <taxon>Cucujiformia</taxon>
        <taxon>Coccinelloidea</taxon>
        <taxon>Coccinellidae</taxon>
        <taxon>Epilachninae</taxon>
        <taxon>Epilachnini</taxon>
        <taxon>Henosepilachna</taxon>
    </lineage>
</organism>
<protein>
    <recommendedName>
        <fullName evidence="11">Ionotropic receptor</fullName>
    </recommendedName>
</protein>
<feature type="transmembrane region" description="Helical" evidence="8">
    <location>
        <begin position="269"/>
        <end position="293"/>
    </location>
</feature>
<feature type="transmembrane region" description="Helical" evidence="8">
    <location>
        <begin position="336"/>
        <end position="352"/>
    </location>
</feature>
<proteinExistence type="predicted"/>
<dbReference type="InterPro" id="IPR052192">
    <property type="entry name" value="Insect_Ionotropic_Sensory_Rcpt"/>
</dbReference>
<keyword evidence="2" id="KW-1003">Cell membrane</keyword>
<evidence type="ECO:0000256" key="6">
    <source>
        <dbReference type="ARBA" id="ARBA00023170"/>
    </source>
</evidence>
<dbReference type="PANTHER" id="PTHR42643">
    <property type="entry name" value="IONOTROPIC RECEPTOR 20A-RELATED"/>
    <property type="match status" value="1"/>
</dbReference>
<comment type="caution">
    <text evidence="9">The sequence shown here is derived from an EMBL/GenBank/DDBJ whole genome shotgun (WGS) entry which is preliminary data.</text>
</comment>
<name>A0AAW1UJ19_9CUCU</name>
<keyword evidence="5 8" id="KW-0472">Membrane</keyword>
<evidence type="ECO:0000256" key="2">
    <source>
        <dbReference type="ARBA" id="ARBA00022475"/>
    </source>
</evidence>